<sequence>MDVGSKGSGCSEKIFVANSLPTFCADDCDREPEDLVLYALYSGRKYLKVKVKAFLEHLQRAIADLQQD</sequence>
<name>A0A0B1QXE7_9GAMM</name>
<dbReference type="AlphaFoldDB" id="A0A0B1QXE7"/>
<dbReference type="Proteomes" id="UP000030853">
    <property type="component" value="Unassembled WGS sequence"/>
</dbReference>
<evidence type="ECO:0000313" key="1">
    <source>
        <dbReference type="EMBL" id="KHJ65473.1"/>
    </source>
</evidence>
<gene>
    <name evidence="1" type="ORF">QU24_24380</name>
</gene>
<protein>
    <submittedName>
        <fullName evidence="1">Uncharacterized protein</fullName>
    </submittedName>
</protein>
<proteinExistence type="predicted"/>
<evidence type="ECO:0000313" key="2">
    <source>
        <dbReference type="Proteomes" id="UP000030853"/>
    </source>
</evidence>
<reference evidence="1 2" key="1">
    <citation type="submission" date="2014-11" db="EMBL/GenBank/DDBJ databases">
        <title>Genome sequencing of Pantoea rodasii ND03.</title>
        <authorList>
            <person name="Muhamad Yunos N.Y."/>
            <person name="Chan K.-G."/>
        </authorList>
    </citation>
    <scope>NUCLEOTIDE SEQUENCE [LARGE SCALE GENOMIC DNA]</scope>
    <source>
        <strain evidence="1 2">ND03</strain>
    </source>
</reference>
<dbReference type="RefSeq" id="WP_039336536.1">
    <property type="nucleotide sequence ID" value="NZ_JTJJ01000127.1"/>
</dbReference>
<comment type="caution">
    <text evidence="1">The sequence shown here is derived from an EMBL/GenBank/DDBJ whole genome shotgun (WGS) entry which is preliminary data.</text>
</comment>
<dbReference type="EMBL" id="JTJJ01000127">
    <property type="protein sequence ID" value="KHJ65473.1"/>
    <property type="molecule type" value="Genomic_DNA"/>
</dbReference>
<accession>A0A0B1QXE7</accession>
<organism evidence="1 2">
    <name type="scientific">Pantoea rodasii</name>
    <dbReference type="NCBI Taxonomy" id="1076549"/>
    <lineage>
        <taxon>Bacteria</taxon>
        <taxon>Pseudomonadati</taxon>
        <taxon>Pseudomonadota</taxon>
        <taxon>Gammaproteobacteria</taxon>
        <taxon>Enterobacterales</taxon>
        <taxon>Erwiniaceae</taxon>
        <taxon>Pantoea</taxon>
    </lineage>
</organism>